<sequence length="204" mass="22432">MADDTRETKAPPATADPNSPPSPDAEEPRRPRRPKPKYDFPQTQVGKLWDAFGNPDEPINTVPGGTYNSAGGKPKEVTWRDAFNFSYGPGGPAWYQTQCSRDSLLVGIGAGGAVGGSRFILKGISTIGRSANYAVATFVLTSGVMYYWCDQKRREESRGMAIAVAGMKLLHEKKAREKAEAAAAQEAARKAEEEARRRSWYKFW</sequence>
<dbReference type="Proteomes" id="UP000288859">
    <property type="component" value="Unassembled WGS sequence"/>
</dbReference>
<evidence type="ECO:0000256" key="5">
    <source>
        <dbReference type="ARBA" id="ARBA00022792"/>
    </source>
</evidence>
<name>A0A438NG51_EXOME</name>
<dbReference type="PIRSF" id="PIRSF007871">
    <property type="entry name" value="Cox20"/>
    <property type="match status" value="1"/>
</dbReference>
<keyword evidence="4 12" id="KW-0812">Transmembrane</keyword>
<dbReference type="GO" id="GO:0005743">
    <property type="term" value="C:mitochondrial inner membrane"/>
    <property type="evidence" value="ECO:0007669"/>
    <property type="project" value="UniProtKB-SubCell"/>
</dbReference>
<keyword evidence="8 9" id="KW-0472">Membrane</keyword>
<organism evidence="13 14">
    <name type="scientific">Exophiala mesophila</name>
    <name type="common">Black yeast-like fungus</name>
    <dbReference type="NCBI Taxonomy" id="212818"/>
    <lineage>
        <taxon>Eukaryota</taxon>
        <taxon>Fungi</taxon>
        <taxon>Dikarya</taxon>
        <taxon>Ascomycota</taxon>
        <taxon>Pezizomycotina</taxon>
        <taxon>Eurotiomycetes</taxon>
        <taxon>Chaetothyriomycetidae</taxon>
        <taxon>Chaetothyriales</taxon>
        <taxon>Herpotrichiellaceae</taxon>
        <taxon>Exophiala</taxon>
    </lineage>
</organism>
<evidence type="ECO:0000256" key="6">
    <source>
        <dbReference type="ARBA" id="ARBA00022989"/>
    </source>
</evidence>
<feature type="coiled-coil region" evidence="10">
    <location>
        <begin position="167"/>
        <end position="196"/>
    </location>
</feature>
<proteinExistence type="inferred from homology"/>
<keyword evidence="5 9" id="KW-0999">Mitochondrion inner membrane</keyword>
<evidence type="ECO:0000313" key="14">
    <source>
        <dbReference type="Proteomes" id="UP000288859"/>
    </source>
</evidence>
<keyword evidence="10" id="KW-0175">Coiled coil</keyword>
<evidence type="ECO:0000256" key="7">
    <source>
        <dbReference type="ARBA" id="ARBA00023128"/>
    </source>
</evidence>
<dbReference type="GO" id="GO:0033617">
    <property type="term" value="P:mitochondrial respiratory chain complex IV assembly"/>
    <property type="evidence" value="ECO:0007669"/>
    <property type="project" value="InterPro"/>
</dbReference>
<evidence type="ECO:0000256" key="9">
    <source>
        <dbReference type="PIRNR" id="PIRNR007871"/>
    </source>
</evidence>
<dbReference type="OrthoDB" id="14603at2759"/>
<evidence type="ECO:0000313" key="13">
    <source>
        <dbReference type="EMBL" id="RVX74712.1"/>
    </source>
</evidence>
<dbReference type="VEuPathDB" id="FungiDB:PV10_07083"/>
<comment type="caution">
    <text evidence="13">The sequence shown here is derived from an EMBL/GenBank/DDBJ whole genome shotgun (WGS) entry which is preliminary data.</text>
</comment>
<evidence type="ECO:0000256" key="4">
    <source>
        <dbReference type="ARBA" id="ARBA00022692"/>
    </source>
</evidence>
<evidence type="ECO:0000256" key="11">
    <source>
        <dbReference type="SAM" id="MobiDB-lite"/>
    </source>
</evidence>
<comment type="function">
    <text evidence="9">Involved in the assembly of the cytochrome c oxidase complex.</text>
</comment>
<evidence type="ECO:0000256" key="3">
    <source>
        <dbReference type="ARBA" id="ARBA00017689"/>
    </source>
</evidence>
<evidence type="ECO:0000256" key="10">
    <source>
        <dbReference type="SAM" id="Coils"/>
    </source>
</evidence>
<evidence type="ECO:0000256" key="8">
    <source>
        <dbReference type="ARBA" id="ARBA00023136"/>
    </source>
</evidence>
<dbReference type="PANTHER" id="PTHR31586">
    <property type="entry name" value="CYTOCHROME C OXIDASE PROTEIN 20"/>
    <property type="match status" value="1"/>
</dbReference>
<feature type="region of interest" description="Disordered" evidence="11">
    <location>
        <begin position="1"/>
        <end position="41"/>
    </location>
</feature>
<feature type="transmembrane region" description="Helical" evidence="12">
    <location>
        <begin position="131"/>
        <end position="149"/>
    </location>
</feature>
<keyword evidence="7 9" id="KW-0496">Mitochondrion</keyword>
<gene>
    <name evidence="13" type="ORF">B0A52_01839</name>
</gene>
<protein>
    <recommendedName>
        <fullName evidence="3 9">Cytochrome c oxidase assembly protein COX20, mitochondrial</fullName>
    </recommendedName>
</protein>
<dbReference type="PANTHER" id="PTHR31586:SF1">
    <property type="entry name" value="CYTOCHROME C OXIDASE ASSEMBLY PROTEIN COX20, MITOCHONDRIAL"/>
    <property type="match status" value="1"/>
</dbReference>
<keyword evidence="6 12" id="KW-1133">Transmembrane helix</keyword>
<evidence type="ECO:0000256" key="12">
    <source>
        <dbReference type="SAM" id="Phobius"/>
    </source>
</evidence>
<reference evidence="13 14" key="1">
    <citation type="submission" date="2017-03" db="EMBL/GenBank/DDBJ databases">
        <title>Genomes of endolithic fungi from Antarctica.</title>
        <authorList>
            <person name="Coleine C."/>
            <person name="Masonjones S."/>
            <person name="Stajich J.E."/>
        </authorList>
    </citation>
    <scope>NUCLEOTIDE SEQUENCE [LARGE SCALE GENOMIC DNA]</scope>
    <source>
        <strain evidence="13 14">CCFEE 6314</strain>
    </source>
</reference>
<evidence type="ECO:0000256" key="2">
    <source>
        <dbReference type="ARBA" id="ARBA00009575"/>
    </source>
</evidence>
<dbReference type="Pfam" id="PF12597">
    <property type="entry name" value="Cox20"/>
    <property type="match status" value="1"/>
</dbReference>
<accession>A0A438NG51</accession>
<comment type="subcellular location">
    <subcellularLocation>
        <location evidence="1 9">Mitochondrion inner membrane</location>
    </subcellularLocation>
</comment>
<dbReference type="EMBL" id="NAJM01000004">
    <property type="protein sequence ID" value="RVX74712.1"/>
    <property type="molecule type" value="Genomic_DNA"/>
</dbReference>
<comment type="similarity">
    <text evidence="2 9">Belongs to the COX20 family.</text>
</comment>
<dbReference type="InterPro" id="IPR022533">
    <property type="entry name" value="Cox20"/>
</dbReference>
<evidence type="ECO:0000256" key="1">
    <source>
        <dbReference type="ARBA" id="ARBA00004273"/>
    </source>
</evidence>
<dbReference type="AlphaFoldDB" id="A0A438NG51"/>